<keyword evidence="4" id="KW-1185">Reference proteome</keyword>
<evidence type="ECO:0000256" key="1">
    <source>
        <dbReference type="ARBA" id="ARBA00023002"/>
    </source>
</evidence>
<dbReference type="EnsemblPlants" id="AET4Gv20812200.6">
    <property type="protein sequence ID" value="AET4Gv20812200.6"/>
    <property type="gene ID" value="AET4Gv20812200"/>
</dbReference>
<reference evidence="3" key="4">
    <citation type="submission" date="2019-03" db="UniProtKB">
        <authorList>
            <consortium name="EnsemblPlants"/>
        </authorList>
    </citation>
    <scope>IDENTIFICATION</scope>
</reference>
<dbReference type="Pfam" id="PF01073">
    <property type="entry name" value="3Beta_HSD"/>
    <property type="match status" value="1"/>
</dbReference>
<reference evidence="4" key="2">
    <citation type="journal article" date="2017" name="Nat. Plants">
        <title>The Aegilops tauschii genome reveals multiple impacts of transposons.</title>
        <authorList>
            <person name="Zhao G."/>
            <person name="Zou C."/>
            <person name="Li K."/>
            <person name="Wang K."/>
            <person name="Li T."/>
            <person name="Gao L."/>
            <person name="Zhang X."/>
            <person name="Wang H."/>
            <person name="Yang Z."/>
            <person name="Liu X."/>
            <person name="Jiang W."/>
            <person name="Mao L."/>
            <person name="Kong X."/>
            <person name="Jiao Y."/>
            <person name="Jia J."/>
        </authorList>
    </citation>
    <scope>NUCLEOTIDE SEQUENCE [LARGE SCALE GENOMIC DNA]</scope>
    <source>
        <strain evidence="4">cv. AL8/78</strain>
    </source>
</reference>
<keyword evidence="1" id="KW-0560">Oxidoreductase</keyword>
<dbReference type="Gramene" id="AET4Gv20812200.6">
    <property type="protein sequence ID" value="AET4Gv20812200.6"/>
    <property type="gene ID" value="AET4Gv20812200"/>
</dbReference>
<dbReference type="FunFam" id="3.40.50.720:FF:000085">
    <property type="entry name" value="Dihydroflavonol reductase"/>
    <property type="match status" value="1"/>
</dbReference>
<dbReference type="Gene3D" id="3.40.50.720">
    <property type="entry name" value="NAD(P)-binding Rossmann-like Domain"/>
    <property type="match status" value="1"/>
</dbReference>
<dbReference type="GO" id="GO:0006694">
    <property type="term" value="P:steroid biosynthetic process"/>
    <property type="evidence" value="ECO:0007669"/>
    <property type="project" value="InterPro"/>
</dbReference>
<dbReference type="SUPFAM" id="SSF51735">
    <property type="entry name" value="NAD(P)-binding Rossmann-fold domains"/>
    <property type="match status" value="1"/>
</dbReference>
<dbReference type="GO" id="GO:0016616">
    <property type="term" value="F:oxidoreductase activity, acting on the CH-OH group of donors, NAD or NADP as acceptor"/>
    <property type="evidence" value="ECO:0007669"/>
    <property type="project" value="InterPro"/>
</dbReference>
<organism evidence="3 4">
    <name type="scientific">Aegilops tauschii subsp. strangulata</name>
    <name type="common">Goatgrass</name>
    <dbReference type="NCBI Taxonomy" id="200361"/>
    <lineage>
        <taxon>Eukaryota</taxon>
        <taxon>Viridiplantae</taxon>
        <taxon>Streptophyta</taxon>
        <taxon>Embryophyta</taxon>
        <taxon>Tracheophyta</taxon>
        <taxon>Spermatophyta</taxon>
        <taxon>Magnoliopsida</taxon>
        <taxon>Liliopsida</taxon>
        <taxon>Poales</taxon>
        <taxon>Poaceae</taxon>
        <taxon>BOP clade</taxon>
        <taxon>Pooideae</taxon>
        <taxon>Triticodae</taxon>
        <taxon>Triticeae</taxon>
        <taxon>Triticinae</taxon>
        <taxon>Aegilops</taxon>
    </lineage>
</organism>
<protein>
    <recommendedName>
        <fullName evidence="2">3-beta hydroxysteroid dehydrogenase/isomerase domain-containing protein</fullName>
    </recommendedName>
</protein>
<dbReference type="InterPro" id="IPR050425">
    <property type="entry name" value="NAD(P)_dehydrat-like"/>
</dbReference>
<reference evidence="3" key="3">
    <citation type="journal article" date="2017" name="Nature">
        <title>Genome sequence of the progenitor of the wheat D genome Aegilops tauschii.</title>
        <authorList>
            <person name="Luo M.C."/>
            <person name="Gu Y.Q."/>
            <person name="Puiu D."/>
            <person name="Wang H."/>
            <person name="Twardziok S.O."/>
            <person name="Deal K.R."/>
            <person name="Huo N."/>
            <person name="Zhu T."/>
            <person name="Wang L."/>
            <person name="Wang Y."/>
            <person name="McGuire P.E."/>
            <person name="Liu S."/>
            <person name="Long H."/>
            <person name="Ramasamy R.K."/>
            <person name="Rodriguez J.C."/>
            <person name="Van S.L."/>
            <person name="Yuan L."/>
            <person name="Wang Z."/>
            <person name="Xia Z."/>
            <person name="Xiao L."/>
            <person name="Anderson O.D."/>
            <person name="Ouyang S."/>
            <person name="Liang Y."/>
            <person name="Zimin A.V."/>
            <person name="Pertea G."/>
            <person name="Qi P."/>
            <person name="Bennetzen J.L."/>
            <person name="Dai X."/>
            <person name="Dawson M.W."/>
            <person name="Muller H.G."/>
            <person name="Kugler K."/>
            <person name="Rivarola-Duarte L."/>
            <person name="Spannagl M."/>
            <person name="Mayer K.F.X."/>
            <person name="Lu F.H."/>
            <person name="Bevan M.W."/>
            <person name="Leroy P."/>
            <person name="Li P."/>
            <person name="You F.M."/>
            <person name="Sun Q."/>
            <person name="Liu Z."/>
            <person name="Lyons E."/>
            <person name="Wicker T."/>
            <person name="Salzberg S.L."/>
            <person name="Devos K.M."/>
            <person name="Dvorak J."/>
        </authorList>
    </citation>
    <scope>NUCLEOTIDE SEQUENCE [LARGE SCALE GENOMIC DNA]</scope>
    <source>
        <strain evidence="3">cv. AL8/78</strain>
    </source>
</reference>
<dbReference type="AlphaFoldDB" id="A0A453J687"/>
<dbReference type="InterPro" id="IPR002225">
    <property type="entry name" value="3Beta_OHSteriod_DH/Estase"/>
</dbReference>
<evidence type="ECO:0000313" key="4">
    <source>
        <dbReference type="Proteomes" id="UP000015105"/>
    </source>
</evidence>
<dbReference type="Proteomes" id="UP000015105">
    <property type="component" value="Chromosome 4D"/>
</dbReference>
<proteinExistence type="predicted"/>
<sequence length="229" mass="25660">AELLEAAVSGTLNVLRSCKKASVKRVVITSSMAAVTFNGKPRTPDVIVDETWFSVPELCEKHQQQWYVLSKTLAEEAAWKFSKDNELEIVVMHPTMVIGPLLQPTLNASVEVILNLINGSSSTYPNIAHGWVNVKDVALAHILAYEVPSADGRYCIVERVAHYLELVKIISKMYPNIPLPYKRGDDEPLFPTYQVSTDKIRSLGVELIPLETTIKETIESLKERGFFEF</sequence>
<dbReference type="PANTHER" id="PTHR10366">
    <property type="entry name" value="NAD DEPENDENT EPIMERASE/DEHYDRATASE"/>
    <property type="match status" value="1"/>
</dbReference>
<evidence type="ECO:0000313" key="3">
    <source>
        <dbReference type="EnsemblPlants" id="AET4Gv20812200.6"/>
    </source>
</evidence>
<feature type="domain" description="3-beta hydroxysteroid dehydrogenase/isomerase" evidence="2">
    <location>
        <begin position="3"/>
        <end position="145"/>
    </location>
</feature>
<dbReference type="InterPro" id="IPR036291">
    <property type="entry name" value="NAD(P)-bd_dom_sf"/>
</dbReference>
<name>A0A453J687_AEGTS</name>
<evidence type="ECO:0000259" key="2">
    <source>
        <dbReference type="Pfam" id="PF01073"/>
    </source>
</evidence>
<dbReference type="PANTHER" id="PTHR10366:SF663">
    <property type="entry name" value="NAD-DEPENDENT EPIMERASE_DEHYDRATASE DOMAIN-CONTAINING PROTEIN"/>
    <property type="match status" value="1"/>
</dbReference>
<reference evidence="4" key="1">
    <citation type="journal article" date="2014" name="Science">
        <title>Ancient hybridizations among the ancestral genomes of bread wheat.</title>
        <authorList>
            <consortium name="International Wheat Genome Sequencing Consortium,"/>
            <person name="Marcussen T."/>
            <person name="Sandve S.R."/>
            <person name="Heier L."/>
            <person name="Spannagl M."/>
            <person name="Pfeifer M."/>
            <person name="Jakobsen K.S."/>
            <person name="Wulff B.B."/>
            <person name="Steuernagel B."/>
            <person name="Mayer K.F."/>
            <person name="Olsen O.A."/>
        </authorList>
    </citation>
    <scope>NUCLEOTIDE SEQUENCE [LARGE SCALE GENOMIC DNA]</scope>
    <source>
        <strain evidence="4">cv. AL8/78</strain>
    </source>
</reference>
<accession>A0A453J687</accession>
<reference evidence="3" key="5">
    <citation type="journal article" date="2021" name="G3 (Bethesda)">
        <title>Aegilops tauschii genome assembly Aet v5.0 features greater sequence contiguity and improved annotation.</title>
        <authorList>
            <person name="Wang L."/>
            <person name="Zhu T."/>
            <person name="Rodriguez J.C."/>
            <person name="Deal K.R."/>
            <person name="Dubcovsky J."/>
            <person name="McGuire P.E."/>
            <person name="Lux T."/>
            <person name="Spannagl M."/>
            <person name="Mayer K.F.X."/>
            <person name="Baldrich P."/>
            <person name="Meyers B.C."/>
            <person name="Huo N."/>
            <person name="Gu Y.Q."/>
            <person name="Zhou H."/>
            <person name="Devos K.M."/>
            <person name="Bennetzen J.L."/>
            <person name="Unver T."/>
            <person name="Budak H."/>
            <person name="Gulick P.J."/>
            <person name="Galiba G."/>
            <person name="Kalapos B."/>
            <person name="Nelson D.R."/>
            <person name="Li P."/>
            <person name="You F.M."/>
            <person name="Luo M.C."/>
            <person name="Dvorak J."/>
        </authorList>
    </citation>
    <scope>NUCLEOTIDE SEQUENCE [LARGE SCALE GENOMIC DNA]</scope>
    <source>
        <strain evidence="3">cv. AL8/78</strain>
    </source>
</reference>